<dbReference type="AlphaFoldDB" id="A0A068R1K9"/>
<protein>
    <submittedName>
        <fullName evidence="1">Putative Gp14</fullName>
    </submittedName>
</protein>
<reference evidence="1 2" key="1">
    <citation type="submission" date="2013-07" db="EMBL/GenBank/DDBJ databases">
        <authorList>
            <person name="Genoscope - CEA"/>
        </authorList>
    </citation>
    <scope>NUCLEOTIDE SEQUENCE [LARGE SCALE GENOMIC DNA]</scope>
    <source>
        <strain evidence="1 2">G6</strain>
    </source>
</reference>
<keyword evidence="2" id="KW-1185">Reference proteome</keyword>
<evidence type="ECO:0000313" key="2">
    <source>
        <dbReference type="Proteomes" id="UP000032735"/>
    </source>
</evidence>
<gene>
    <name evidence="1" type="ORF">XPG1_0345</name>
</gene>
<dbReference type="STRING" id="1354304.XPG1_0345"/>
<name>A0A068R1K9_9GAMM</name>
<organism evidence="1 2">
    <name type="scientific">Xenorhabdus poinarii G6</name>
    <dbReference type="NCBI Taxonomy" id="1354304"/>
    <lineage>
        <taxon>Bacteria</taxon>
        <taxon>Pseudomonadati</taxon>
        <taxon>Pseudomonadota</taxon>
        <taxon>Gammaproteobacteria</taxon>
        <taxon>Enterobacterales</taxon>
        <taxon>Morganellaceae</taxon>
        <taxon>Xenorhabdus</taxon>
    </lineage>
</organism>
<dbReference type="Proteomes" id="UP000032735">
    <property type="component" value="Chromosome"/>
</dbReference>
<dbReference type="HOGENOM" id="CLU_138423_0_0_6"/>
<dbReference type="EMBL" id="FO704551">
    <property type="protein sequence ID" value="CDG20000.1"/>
    <property type="molecule type" value="Genomic_DNA"/>
</dbReference>
<evidence type="ECO:0000313" key="1">
    <source>
        <dbReference type="EMBL" id="CDG20000.1"/>
    </source>
</evidence>
<dbReference type="KEGG" id="xpo:XPG1_0345"/>
<proteinExistence type="predicted"/>
<sequence length="130" mass="14713">MRWLQGCDMGVKVKGIKKAQTRLNALIGDIRGRKVVRAMYKALYIGSAQASLYTPIDTSTLINSQFRDVRVDGVRLTGRVGYSANYAVYVHDPEVKQDFRRATAKKEFLKLGFNEMRSQIDKAVAQELKL</sequence>
<accession>A0A068R1K9</accession>